<protein>
    <submittedName>
        <fullName evidence="3">T9SS type A sorting domain-containing protein</fullName>
    </submittedName>
</protein>
<dbReference type="GO" id="GO:0016788">
    <property type="term" value="F:hydrolase activity, acting on ester bonds"/>
    <property type="evidence" value="ECO:0007669"/>
    <property type="project" value="UniProtKB-ARBA"/>
</dbReference>
<dbReference type="AlphaFoldDB" id="A0A431U2T2"/>
<reference evidence="3 4" key="1">
    <citation type="submission" date="2018-12" db="EMBL/GenBank/DDBJ databases">
        <title>Hymenobacter gummosus sp. nov., isolated from a spring.</title>
        <authorList>
            <person name="Nie L."/>
        </authorList>
    </citation>
    <scope>NUCLEOTIDE SEQUENCE [LARGE SCALE GENOMIC DNA]</scope>
    <source>
        <strain evidence="3 4">KCTC 52166</strain>
    </source>
</reference>
<sequence>MSHPYSHPARLGRHLLLLGLLLSGPAAWAQLSGTYYVGTSPSPDAARTYPTLPDAVAALGAGIGGPVTLQLLDASYSLTGALTVPAIGGSSATNTVRVVPAAGVTPLITGSVATGLLVLDGTDYFSLDGSNGSSAARTITVRNTANGPAVVLRNDATYNGLRYLTLESANTGGNSGTVLFGTTTGSTGNDFNTLLGCDVRELGVAPGTVPANAIYSLGTGAASGGVPAATANSDNAVQDCNIYNFTAGGVFLSDTGSGGNWLISGNQLYQTATRAAAGIRTIRVTFGSGHAVRNNHIYQTAGTTASVFYGIVVANGASGVEVSGNSIGGAAPGATGAAMAFTGTAVVYPIFLSVGTTAPCSVQGNTIRNISSASTGVLYGVDLQNGAAVIGTVTPNTFGGTGSGQGLAAAGPLYAIQVENAATATIQNNSFGGLSTTAGLLTAVYLSGNGASAVAANTITGLSSNLTTAAQLAGIQSTGSGAVSLTDNVISNLSQSGLTSNLYGIQNNFTAGSNVTGNQVSNVTYSGTSTGNTVYGIWAGGNSTIAGNQVTTVQATGTSKANLRGIYVGGTGAAPTVTGNQVTGVLNSTTGSDVQSIGIFVGPTSGVMGAATVRDNRIGNVGTVNGAATGSTNVVTGLQCGALGAGSVVERNRVGNVYGGSAGTGANADRVRALAVLGASAATFANNQLSLAAGTSTQLSYGILDLSTGGTNAYYYNSVYLPPAPAAAASSYAFWRSATATPAAVELRNNLLYNGRPAATGSAAYALGTASTTNWPAASSNYNLLISPAAAAVGDWAGTGLNFAGWNVPSVNLLGAVDDGNGRWAEGYWWDALHPNDRGHAEMSYALVPSLLDALNANKPLPARRSSAGITLRNGATTPAPLIRLTPEEVVHPFTTTVRFRTSGSGRLVEVQDSAGLSAGTVRIDSNGKLVYQSAKGRTITGSVTVNDNRWHQLLLTHYYARGATQLYVDSVREGTVQERLRPTRLDLGGNQAPARVQLRDWLFYRSGMNQDEIWALAADSLLKSSLELYAPLDGRRVVSTDSLVNLAQSLNTLSRVSSPLAVRESAHSALVSLYPNPSTGELRLQAPLRLEGRPVTLYDLAGRRVLTTTVRNNRLSVAQLPAGVYSLVLQLDGETIHKRLVKQDR</sequence>
<name>A0A431U2T2_9BACT</name>
<proteinExistence type="predicted"/>
<dbReference type="SUPFAM" id="SSF52266">
    <property type="entry name" value="SGNH hydrolase"/>
    <property type="match status" value="1"/>
</dbReference>
<keyword evidence="4" id="KW-1185">Reference proteome</keyword>
<dbReference type="Gene3D" id="2.60.120.200">
    <property type="match status" value="1"/>
</dbReference>
<dbReference type="InterPro" id="IPR006626">
    <property type="entry name" value="PbH1"/>
</dbReference>
<evidence type="ECO:0000259" key="2">
    <source>
        <dbReference type="Pfam" id="PF18962"/>
    </source>
</evidence>
<gene>
    <name evidence="3" type="ORF">EJV47_12805</name>
</gene>
<evidence type="ECO:0000256" key="1">
    <source>
        <dbReference type="SAM" id="SignalP"/>
    </source>
</evidence>
<comment type="caution">
    <text evidence="3">The sequence shown here is derived from an EMBL/GenBank/DDBJ whole genome shotgun (WGS) entry which is preliminary data.</text>
</comment>
<dbReference type="SMART" id="SM00710">
    <property type="entry name" value="PbH1"/>
    <property type="match status" value="9"/>
</dbReference>
<dbReference type="InterPro" id="IPR011050">
    <property type="entry name" value="Pectin_lyase_fold/virulence"/>
</dbReference>
<dbReference type="InterPro" id="IPR026444">
    <property type="entry name" value="Secre_tail"/>
</dbReference>
<dbReference type="NCBIfam" id="TIGR04183">
    <property type="entry name" value="Por_Secre_tail"/>
    <property type="match status" value="1"/>
</dbReference>
<organism evidence="3 4">
    <name type="scientific">Hymenobacter gummosus</name>
    <dbReference type="NCBI Taxonomy" id="1776032"/>
    <lineage>
        <taxon>Bacteria</taxon>
        <taxon>Pseudomonadati</taxon>
        <taxon>Bacteroidota</taxon>
        <taxon>Cytophagia</taxon>
        <taxon>Cytophagales</taxon>
        <taxon>Hymenobacteraceae</taxon>
        <taxon>Hymenobacter</taxon>
    </lineage>
</organism>
<feature type="domain" description="Secretion system C-terminal sorting" evidence="2">
    <location>
        <begin position="1074"/>
        <end position="1141"/>
    </location>
</feature>
<feature type="signal peptide" evidence="1">
    <location>
        <begin position="1"/>
        <end position="29"/>
    </location>
</feature>
<dbReference type="InterPro" id="IPR036514">
    <property type="entry name" value="SGNH_hydro_sf"/>
</dbReference>
<keyword evidence="1" id="KW-0732">Signal</keyword>
<dbReference type="GO" id="GO:0005975">
    <property type="term" value="P:carbohydrate metabolic process"/>
    <property type="evidence" value="ECO:0007669"/>
    <property type="project" value="UniProtKB-ARBA"/>
</dbReference>
<dbReference type="Pfam" id="PF18962">
    <property type="entry name" value="Por_Secre_tail"/>
    <property type="match status" value="1"/>
</dbReference>
<feature type="chain" id="PRO_5019406172" evidence="1">
    <location>
        <begin position="30"/>
        <end position="1146"/>
    </location>
</feature>
<dbReference type="RefSeq" id="WP_126693547.1">
    <property type="nucleotide sequence ID" value="NZ_RXOF01000006.1"/>
</dbReference>
<dbReference type="Proteomes" id="UP000282184">
    <property type="component" value="Unassembled WGS sequence"/>
</dbReference>
<evidence type="ECO:0000313" key="3">
    <source>
        <dbReference type="EMBL" id="RTQ49688.1"/>
    </source>
</evidence>
<dbReference type="OrthoDB" id="857489at2"/>
<dbReference type="GO" id="GO:0004553">
    <property type="term" value="F:hydrolase activity, hydrolyzing O-glycosyl compounds"/>
    <property type="evidence" value="ECO:0007669"/>
    <property type="project" value="UniProtKB-ARBA"/>
</dbReference>
<dbReference type="SUPFAM" id="SSF51126">
    <property type="entry name" value="Pectin lyase-like"/>
    <property type="match status" value="1"/>
</dbReference>
<dbReference type="InterPro" id="IPR013320">
    <property type="entry name" value="ConA-like_dom_sf"/>
</dbReference>
<accession>A0A431U2T2</accession>
<dbReference type="Gene3D" id="3.40.50.1110">
    <property type="entry name" value="SGNH hydrolase"/>
    <property type="match status" value="1"/>
</dbReference>
<evidence type="ECO:0000313" key="4">
    <source>
        <dbReference type="Proteomes" id="UP000282184"/>
    </source>
</evidence>
<dbReference type="SUPFAM" id="SSF49899">
    <property type="entry name" value="Concanavalin A-like lectins/glucanases"/>
    <property type="match status" value="1"/>
</dbReference>
<dbReference type="EMBL" id="RXOF01000006">
    <property type="protein sequence ID" value="RTQ49688.1"/>
    <property type="molecule type" value="Genomic_DNA"/>
</dbReference>